<proteinExistence type="predicted"/>
<dbReference type="GO" id="GO:0005737">
    <property type="term" value="C:cytoplasm"/>
    <property type="evidence" value="ECO:0007669"/>
    <property type="project" value="TreeGrafter"/>
</dbReference>
<dbReference type="SUPFAM" id="SSF52058">
    <property type="entry name" value="L domain-like"/>
    <property type="match status" value="1"/>
</dbReference>
<reference evidence="5" key="2">
    <citation type="submission" date="2010-05" db="EMBL/GenBank/DDBJ databases">
        <authorList>
            <person name="Almeida L.G."/>
            <person name="Nicolas M.F."/>
            <person name="Souza R.C."/>
            <person name="Vasconcelos A.T.R."/>
        </authorList>
    </citation>
    <scope>NUCLEOTIDE SEQUENCE</scope>
</reference>
<dbReference type="InterPro" id="IPR032675">
    <property type="entry name" value="LRR_dom_sf"/>
</dbReference>
<protein>
    <submittedName>
        <fullName evidence="5">LRR47 protein</fullName>
    </submittedName>
</protein>
<organism evidence="5">
    <name type="scientific">Anopheles darlingi</name>
    <name type="common">Mosquito</name>
    <dbReference type="NCBI Taxonomy" id="43151"/>
    <lineage>
        <taxon>Eukaryota</taxon>
        <taxon>Metazoa</taxon>
        <taxon>Ecdysozoa</taxon>
        <taxon>Arthropoda</taxon>
        <taxon>Hexapoda</taxon>
        <taxon>Insecta</taxon>
        <taxon>Pterygota</taxon>
        <taxon>Neoptera</taxon>
        <taxon>Endopterygota</taxon>
        <taxon>Diptera</taxon>
        <taxon>Nematocera</taxon>
        <taxon>Culicoidea</taxon>
        <taxon>Culicidae</taxon>
        <taxon>Anophelinae</taxon>
        <taxon>Anopheles</taxon>
    </lineage>
</organism>
<dbReference type="eggNOG" id="KOG0619">
    <property type="taxonomic scope" value="Eukaryota"/>
</dbReference>
<dbReference type="InterPro" id="IPR001611">
    <property type="entry name" value="Leu-rich_rpt"/>
</dbReference>
<evidence type="ECO:0000259" key="4">
    <source>
        <dbReference type="Pfam" id="PF25344"/>
    </source>
</evidence>
<keyword evidence="2" id="KW-0677">Repeat</keyword>
<dbReference type="FunCoup" id="W5JNV3">
    <property type="interactions" value="703"/>
</dbReference>
<dbReference type="Pfam" id="PF00560">
    <property type="entry name" value="LRR_1"/>
    <property type="match status" value="1"/>
</dbReference>
<dbReference type="PROSITE" id="PS51450">
    <property type="entry name" value="LRR"/>
    <property type="match status" value="2"/>
</dbReference>
<dbReference type="PANTHER" id="PTHR48051:SF1">
    <property type="entry name" value="RAS SUPPRESSOR PROTEIN 1"/>
    <property type="match status" value="1"/>
</dbReference>
<dbReference type="OMA" id="GELNDWC"/>
<dbReference type="HOGENOM" id="CLU_053349_1_0_1"/>
<dbReference type="EnsemblMetazoa" id="ADAC003851-RA">
    <property type="protein sequence ID" value="ADAC003851-PA"/>
    <property type="gene ID" value="ADAC003851"/>
</dbReference>
<dbReference type="InterPro" id="IPR057437">
    <property type="entry name" value="PIF1/LRR1_PH"/>
</dbReference>
<dbReference type="STRING" id="43151.W5JNV3"/>
<keyword evidence="1" id="KW-0433">Leucine-rich repeat</keyword>
<accession>W5JNV3</accession>
<sequence>MKLICETCTINRAVSGGKRVFLKTILAIGKGSERKADETKIMLITTSNKTGTKYAVLGNIDKIFTRFLEEGKATISFRVPEHDVQIKSDKIQLTAFLKVLKLVLTGGRPGNDGDGKMLSTTATFVQPVALRLPCLTVDSKKASMLGSTNVLSTRCVIKHRKDYPSKGFSRLLVSLQISDIKLCRLDTQIMLLPQLRSLNLSNNCLQQLPRKFGQLRLTDLDLSNNNLQDSADGWQWLLEPNIQTSLQTLNISSNGLSFLPINLIYARSLVTLVADNNLIRKIPFALWKMLRLRELSLATNHITSIPETLRRMRLQRLDLSANELFEKEATVPDLRLPESATKIGQPSSLFELAARLVIQRKIPYWLPGIVPFTIVETLHRTPLCGCGQPCFESRVYERAKVISLNCKHIILNANHQLYADCVFCSQKCSRKV</sequence>
<keyword evidence="3" id="KW-0539">Nucleus</keyword>
<dbReference type="Gene3D" id="3.80.10.10">
    <property type="entry name" value="Ribonuclease Inhibitor"/>
    <property type="match status" value="1"/>
</dbReference>
<dbReference type="Proteomes" id="UP000000673">
    <property type="component" value="Unassembled WGS sequence"/>
</dbReference>
<evidence type="ECO:0000256" key="1">
    <source>
        <dbReference type="ARBA" id="ARBA00022614"/>
    </source>
</evidence>
<gene>
    <name evidence="5" type="ORF">AND_003851</name>
</gene>
<reference evidence="5 7" key="1">
    <citation type="journal article" date="2010" name="BMC Genomics">
        <title>Combination of measures distinguishes pre-miRNAs from other stem-loops in the genome of the newly sequenced Anopheles darlingi.</title>
        <authorList>
            <person name="Mendes N.D."/>
            <person name="Freitas A.T."/>
            <person name="Vasconcelos A.T."/>
            <person name="Sagot M.F."/>
        </authorList>
    </citation>
    <scope>NUCLEOTIDE SEQUENCE</scope>
</reference>
<dbReference type="PANTHER" id="PTHR48051">
    <property type="match status" value="1"/>
</dbReference>
<evidence type="ECO:0000256" key="2">
    <source>
        <dbReference type="ARBA" id="ARBA00022737"/>
    </source>
</evidence>
<reference evidence="5" key="3">
    <citation type="journal article" date="2013" name="Nucleic Acids Res.">
        <title>The genome of Anopheles darlingi, the main neotropical malaria vector.</title>
        <authorList>
            <person name="Marinotti O."/>
            <person name="Cerqueira G.C."/>
            <person name="de Almeida L.G."/>
            <person name="Ferro M.I."/>
            <person name="Loreto E.L."/>
            <person name="Zaha A."/>
            <person name="Teixeira S.M."/>
            <person name="Wespiser A.R."/>
            <person name="Almeida E Silva A."/>
            <person name="Schlindwein A.D."/>
            <person name="Pacheco A.C."/>
            <person name="Silva A.L."/>
            <person name="Graveley B.R."/>
            <person name="Walenz B.P."/>
            <person name="Lima Bde A."/>
            <person name="Ribeiro C.A."/>
            <person name="Nunes-Silva C.G."/>
            <person name="de Carvalho C.R."/>
            <person name="Soares C.M."/>
            <person name="de Menezes C.B."/>
            <person name="Matiolli C."/>
            <person name="Caffrey D."/>
            <person name="Araujo D.A."/>
            <person name="de Oliveira D.M."/>
            <person name="Golenbock D."/>
            <person name="Grisard E.C."/>
            <person name="Fantinatti-Garboggini F."/>
            <person name="de Carvalho F.M."/>
            <person name="Barcellos F.G."/>
            <person name="Prosdocimi F."/>
            <person name="May G."/>
            <person name="Azevedo Junior G.M."/>
            <person name="Guimaraes G.M."/>
            <person name="Goldman G.H."/>
            <person name="Padilha I.Q."/>
            <person name="Batista Jda S."/>
            <person name="Ferro J.A."/>
            <person name="Ribeiro J.M."/>
            <person name="Fietto J.L."/>
            <person name="Dabbas K.M."/>
            <person name="Cerdeira L."/>
            <person name="Agnez-Lima L.F."/>
            <person name="Brocchi M."/>
            <person name="de Carvalho M.O."/>
            <person name="Teixeira Mde M."/>
            <person name="Diniz Maia Mde M."/>
            <person name="Goldman M.H."/>
            <person name="Cruz Schneider M.P."/>
            <person name="Felipe M.S."/>
            <person name="Hungria M."/>
            <person name="Nicolas M.F."/>
            <person name="Pereira M."/>
            <person name="Montes M.A."/>
            <person name="Cantao M.E."/>
            <person name="Vincentz M."/>
            <person name="Rafael M.S."/>
            <person name="Silverman N."/>
            <person name="Stoco P.H."/>
            <person name="Souza R.C."/>
            <person name="Vicentini R."/>
            <person name="Gazzinelli R.T."/>
            <person name="Neves Rde O."/>
            <person name="Silva R."/>
            <person name="Astolfi-Filho S."/>
            <person name="Maciel T.E."/>
            <person name="Urmenyi T.P."/>
            <person name="Tadei W.P."/>
            <person name="Camargo E.P."/>
            <person name="de Vasconcelos A.T."/>
        </authorList>
    </citation>
    <scope>NUCLEOTIDE SEQUENCE</scope>
</reference>
<reference evidence="6" key="4">
    <citation type="submission" date="2015-06" db="UniProtKB">
        <authorList>
            <consortium name="EnsemblMetazoa"/>
        </authorList>
    </citation>
    <scope>IDENTIFICATION</scope>
</reference>
<dbReference type="InterPro" id="IPR003591">
    <property type="entry name" value="Leu-rich_rpt_typical-subtyp"/>
</dbReference>
<dbReference type="AlphaFoldDB" id="W5JNV3"/>
<dbReference type="Pfam" id="PF25344">
    <property type="entry name" value="PH_LRR1"/>
    <property type="match status" value="1"/>
</dbReference>
<evidence type="ECO:0000313" key="6">
    <source>
        <dbReference type="EnsemblMetazoa" id="ADAC003851-PA"/>
    </source>
</evidence>
<dbReference type="VEuPathDB" id="VectorBase:ADAR2_006354"/>
<dbReference type="SMART" id="SM00369">
    <property type="entry name" value="LRR_TYP"/>
    <property type="match status" value="3"/>
</dbReference>
<keyword evidence="7" id="KW-1185">Reference proteome</keyword>
<evidence type="ECO:0000313" key="7">
    <source>
        <dbReference type="Proteomes" id="UP000000673"/>
    </source>
</evidence>
<dbReference type="EMBL" id="ADMH02001019">
    <property type="protein sequence ID" value="ETN64429.1"/>
    <property type="molecule type" value="Genomic_DNA"/>
</dbReference>
<evidence type="ECO:0000313" key="5">
    <source>
        <dbReference type="EMBL" id="ETN64429.1"/>
    </source>
</evidence>
<dbReference type="VEuPathDB" id="VectorBase:ADAC003851"/>
<evidence type="ECO:0000256" key="3">
    <source>
        <dbReference type="ARBA" id="ARBA00023242"/>
    </source>
</evidence>
<dbReference type="InterPro" id="IPR050216">
    <property type="entry name" value="LRR_domain-containing"/>
</dbReference>
<name>W5JNV3_ANODA</name>
<feature type="domain" description="PIF1/LRR1 pleckstrin homology" evidence="4">
    <location>
        <begin position="1"/>
        <end position="108"/>
    </location>
</feature>